<evidence type="ECO:0000259" key="5">
    <source>
        <dbReference type="Pfam" id="PF00080"/>
    </source>
</evidence>
<organism evidence="6 7">
    <name type="scientific">Paenibacillus hexagrammi</name>
    <dbReference type="NCBI Taxonomy" id="2908839"/>
    <lineage>
        <taxon>Bacteria</taxon>
        <taxon>Bacillati</taxon>
        <taxon>Bacillota</taxon>
        <taxon>Bacilli</taxon>
        <taxon>Bacillales</taxon>
        <taxon>Paenibacillaceae</taxon>
        <taxon>Paenibacillus</taxon>
    </lineage>
</organism>
<keyword evidence="3" id="KW-0862">Zinc</keyword>
<dbReference type="PROSITE" id="PS51257">
    <property type="entry name" value="PROKAR_LIPOPROTEIN"/>
    <property type="match status" value="1"/>
</dbReference>
<dbReference type="RefSeq" id="WP_235121773.1">
    <property type="nucleotide sequence ID" value="NZ_CP090978.1"/>
</dbReference>
<dbReference type="InterPro" id="IPR001424">
    <property type="entry name" value="SOD_Cu_Zn_dom"/>
</dbReference>
<dbReference type="EC" id="1.15.1.1" evidence="3"/>
<reference evidence="6 7" key="1">
    <citation type="journal article" date="2024" name="Int. J. Syst. Evol. Microbiol.">
        <title>Paenibacillus hexagrammi sp. nov., a novel bacterium isolated from the gut content of Hexagrammos agrammus.</title>
        <authorList>
            <person name="Jung H.K."/>
            <person name="Kim D.G."/>
            <person name="Zin H."/>
            <person name="Park J."/>
            <person name="Jung H."/>
            <person name="Kim Y.O."/>
            <person name="Kong H.J."/>
            <person name="Kim J.W."/>
            <person name="Kim Y.S."/>
        </authorList>
    </citation>
    <scope>NUCLEOTIDE SEQUENCE [LARGE SCALE GENOMIC DNA]</scope>
    <source>
        <strain evidence="6 7">YPD9-1</strain>
    </source>
</reference>
<sequence>MKSKKLLMSASVLLFTLSGCQSANMAASAEAAAPPSVVNVAIVGTAGKQIGTAKLQQVAEGVRIQLEVTGLKPGVHGFHIHEKGVCEAPDFTSAGGHLNPLHKQHGFKNPKGPHAGDLPNLTVDSQGNGRMDVISKEVVLLPDKPNSLFKPGGTSLVIHEQPDDMVSDPAGNSGKRVACGVVK</sequence>
<feature type="signal peptide" evidence="4">
    <location>
        <begin position="1"/>
        <end position="23"/>
    </location>
</feature>
<feature type="chain" id="PRO_5046210433" description="Superoxide dismutase [Cu-Zn]" evidence="4">
    <location>
        <begin position="24"/>
        <end position="183"/>
    </location>
</feature>
<dbReference type="InterPro" id="IPR024134">
    <property type="entry name" value="SOD_Cu/Zn_/chaperone"/>
</dbReference>
<dbReference type="CDD" id="cd00305">
    <property type="entry name" value="Cu-Zn_Superoxide_Dismutase"/>
    <property type="match status" value="1"/>
</dbReference>
<keyword evidence="4" id="KW-0732">Signal</keyword>
<evidence type="ECO:0000313" key="6">
    <source>
        <dbReference type="EMBL" id="UJF35203.1"/>
    </source>
</evidence>
<keyword evidence="7" id="KW-1185">Reference proteome</keyword>
<name>A0ABY3SP14_9BACL</name>
<evidence type="ECO:0000256" key="2">
    <source>
        <dbReference type="ARBA" id="ARBA00024900"/>
    </source>
</evidence>
<proteinExistence type="inferred from homology"/>
<comment type="cofactor">
    <cofactor evidence="3">
        <name>Zn(2+)</name>
        <dbReference type="ChEBI" id="CHEBI:29105"/>
    </cofactor>
    <text evidence="3">Binds 1 zinc ion per subunit.</text>
</comment>
<feature type="domain" description="Superoxide dismutase copper/zinc binding" evidence="5">
    <location>
        <begin position="51"/>
        <end position="182"/>
    </location>
</feature>
<dbReference type="Pfam" id="PF00080">
    <property type="entry name" value="Sod_Cu"/>
    <property type="match status" value="1"/>
</dbReference>
<evidence type="ECO:0000256" key="4">
    <source>
        <dbReference type="SAM" id="SignalP"/>
    </source>
</evidence>
<dbReference type="InterPro" id="IPR018152">
    <property type="entry name" value="SOD_Cu/Zn_BS"/>
</dbReference>
<keyword evidence="3" id="KW-0186">Copper</keyword>
<gene>
    <name evidence="6" type="ORF">L0M14_08795</name>
</gene>
<comment type="similarity">
    <text evidence="1 3">Belongs to the Cu-Zn superoxide dismutase family.</text>
</comment>
<evidence type="ECO:0000256" key="1">
    <source>
        <dbReference type="ARBA" id="ARBA00010457"/>
    </source>
</evidence>
<comment type="catalytic activity">
    <reaction evidence="3">
        <text>2 superoxide + 2 H(+) = H2O2 + O2</text>
        <dbReference type="Rhea" id="RHEA:20696"/>
        <dbReference type="ChEBI" id="CHEBI:15378"/>
        <dbReference type="ChEBI" id="CHEBI:15379"/>
        <dbReference type="ChEBI" id="CHEBI:16240"/>
        <dbReference type="ChEBI" id="CHEBI:18421"/>
        <dbReference type="EC" id="1.15.1.1"/>
    </reaction>
</comment>
<protein>
    <recommendedName>
        <fullName evidence="3">Superoxide dismutase [Cu-Zn]</fullName>
        <ecNumber evidence="3">1.15.1.1</ecNumber>
    </recommendedName>
</protein>
<evidence type="ECO:0000313" key="7">
    <source>
        <dbReference type="Proteomes" id="UP001649230"/>
    </source>
</evidence>
<accession>A0ABY3SP14</accession>
<dbReference type="PANTHER" id="PTHR10003">
    <property type="entry name" value="SUPEROXIDE DISMUTASE CU-ZN -RELATED"/>
    <property type="match status" value="1"/>
</dbReference>
<dbReference type="EMBL" id="CP090978">
    <property type="protein sequence ID" value="UJF35203.1"/>
    <property type="molecule type" value="Genomic_DNA"/>
</dbReference>
<comment type="function">
    <text evidence="2">Destroys radicals which are normally produced within the cells and which are toxic to biological systems. May play a role in favoring mycobacterial survival in phagocytes.</text>
</comment>
<dbReference type="PROSITE" id="PS00332">
    <property type="entry name" value="SOD_CU_ZN_2"/>
    <property type="match status" value="1"/>
</dbReference>
<comment type="cofactor">
    <cofactor evidence="3">
        <name>Cu cation</name>
        <dbReference type="ChEBI" id="CHEBI:23378"/>
    </cofactor>
    <text evidence="3">Binds 1 copper ion per subunit.</text>
</comment>
<keyword evidence="3" id="KW-0479">Metal-binding</keyword>
<dbReference type="Gene3D" id="2.60.40.200">
    <property type="entry name" value="Superoxide dismutase, copper/zinc binding domain"/>
    <property type="match status" value="1"/>
</dbReference>
<keyword evidence="3" id="KW-0560">Oxidoreductase</keyword>
<dbReference type="Proteomes" id="UP001649230">
    <property type="component" value="Chromosome"/>
</dbReference>
<evidence type="ECO:0000256" key="3">
    <source>
        <dbReference type="RuleBase" id="RU000393"/>
    </source>
</evidence>
<dbReference type="InterPro" id="IPR036423">
    <property type="entry name" value="SOD-like_Cu/Zn_dom_sf"/>
</dbReference>
<dbReference type="SUPFAM" id="SSF49329">
    <property type="entry name" value="Cu,Zn superoxide dismutase-like"/>
    <property type="match status" value="1"/>
</dbReference>